<dbReference type="Gene3D" id="3.30.1330.80">
    <property type="entry name" value="Hypothetical protein, similar to alpha- acetolactate decarboxylase, domain 2"/>
    <property type="match status" value="1"/>
</dbReference>
<comment type="caution">
    <text evidence="7">The sequence shown here is derived from an EMBL/GenBank/DDBJ whole genome shotgun (WGS) entry which is preliminary data.</text>
</comment>
<dbReference type="GO" id="GO:0003700">
    <property type="term" value="F:DNA-binding transcription factor activity"/>
    <property type="evidence" value="ECO:0007669"/>
    <property type="project" value="TreeGrafter"/>
</dbReference>
<accession>A0AAV1WDP7</accession>
<gene>
    <name evidence="7" type="ORF">LLUT_LOCUS8525</name>
</gene>
<feature type="compositionally biased region" description="Polar residues" evidence="5">
    <location>
        <begin position="1"/>
        <end position="21"/>
    </location>
</feature>
<feature type="compositionally biased region" description="Polar residues" evidence="5">
    <location>
        <begin position="60"/>
        <end position="84"/>
    </location>
</feature>
<evidence type="ECO:0000256" key="5">
    <source>
        <dbReference type="SAM" id="MobiDB-lite"/>
    </source>
</evidence>
<feature type="compositionally biased region" description="Low complexity" evidence="5">
    <location>
        <begin position="39"/>
        <end position="54"/>
    </location>
</feature>
<evidence type="ECO:0000313" key="7">
    <source>
        <dbReference type="EMBL" id="CAL0307465.1"/>
    </source>
</evidence>
<keyword evidence="8" id="KW-1185">Reference proteome</keyword>
<evidence type="ECO:0000256" key="1">
    <source>
        <dbReference type="ARBA" id="ARBA00023015"/>
    </source>
</evidence>
<dbReference type="EMBL" id="CAXHTB010000006">
    <property type="protein sequence ID" value="CAL0307465.1"/>
    <property type="molecule type" value="Genomic_DNA"/>
</dbReference>
<feature type="domain" description="PPC" evidence="6">
    <location>
        <begin position="112"/>
        <end position="260"/>
    </location>
</feature>
<sequence>MAHNSRVTSISQASDDANSSDHSPRSFATVPDGGAIGQPSLSNQFNNNNNDNSNVPPPSDTTSNYYLPQRENNMNYNQPQQGLETRSKRPRGRPSGSKNKPKSPVIIRQESENALRSVVIEIPIGKDVIEGLINFARQHRVDISVLSGSGSVTDITLRHHVSCASIFPIHGTFPILSLTGSYIGVCFPSLATPNHASFPPCSSFGISVAGPQGQVFGGVIGGRVMAASVVYVMAVVFKKPEFHRLSLMNENVVDEVGQMNRQMHAANLNMLQWNNLNHQQ</sequence>
<dbReference type="GO" id="GO:0005634">
    <property type="term" value="C:nucleus"/>
    <property type="evidence" value="ECO:0007669"/>
    <property type="project" value="TreeGrafter"/>
</dbReference>
<reference evidence="7 8" key="1">
    <citation type="submission" date="2024-03" db="EMBL/GenBank/DDBJ databases">
        <authorList>
            <person name="Martinez-Hernandez J."/>
        </authorList>
    </citation>
    <scope>NUCLEOTIDE SEQUENCE [LARGE SCALE GENOMIC DNA]</scope>
</reference>
<evidence type="ECO:0000256" key="3">
    <source>
        <dbReference type="ARBA" id="ARBA00023163"/>
    </source>
</evidence>
<organism evidence="7 8">
    <name type="scientific">Lupinus luteus</name>
    <name type="common">European yellow lupine</name>
    <dbReference type="NCBI Taxonomy" id="3873"/>
    <lineage>
        <taxon>Eukaryota</taxon>
        <taxon>Viridiplantae</taxon>
        <taxon>Streptophyta</taxon>
        <taxon>Embryophyta</taxon>
        <taxon>Tracheophyta</taxon>
        <taxon>Spermatophyta</taxon>
        <taxon>Magnoliopsida</taxon>
        <taxon>eudicotyledons</taxon>
        <taxon>Gunneridae</taxon>
        <taxon>Pentapetalae</taxon>
        <taxon>rosids</taxon>
        <taxon>fabids</taxon>
        <taxon>Fabales</taxon>
        <taxon>Fabaceae</taxon>
        <taxon>Papilionoideae</taxon>
        <taxon>50 kb inversion clade</taxon>
        <taxon>genistoids sensu lato</taxon>
        <taxon>core genistoids</taxon>
        <taxon>Genisteae</taxon>
        <taxon>Lupinus</taxon>
    </lineage>
</organism>
<keyword evidence="2" id="KW-0238">DNA-binding</keyword>
<keyword evidence="3" id="KW-0804">Transcription</keyword>
<evidence type="ECO:0000313" key="8">
    <source>
        <dbReference type="Proteomes" id="UP001497480"/>
    </source>
</evidence>
<dbReference type="Pfam" id="PF03479">
    <property type="entry name" value="PCC"/>
    <property type="match status" value="1"/>
</dbReference>
<keyword evidence="4" id="KW-0539">Nucleus</keyword>
<name>A0AAV1WDP7_LUPLU</name>
<dbReference type="PANTHER" id="PTHR31100:SF63">
    <property type="entry name" value="AT-HOOK MOTIF NUCLEAR-LOCALIZED PROTEIN"/>
    <property type="match status" value="1"/>
</dbReference>
<dbReference type="SUPFAM" id="SSF117856">
    <property type="entry name" value="AF0104/ALDC/Ptd012-like"/>
    <property type="match status" value="1"/>
</dbReference>
<protein>
    <recommendedName>
        <fullName evidence="6">PPC domain-containing protein</fullName>
    </recommendedName>
</protein>
<feature type="region of interest" description="Disordered" evidence="5">
    <location>
        <begin position="1"/>
        <end position="108"/>
    </location>
</feature>
<evidence type="ECO:0000256" key="4">
    <source>
        <dbReference type="ARBA" id="ARBA00023242"/>
    </source>
</evidence>
<dbReference type="GO" id="GO:0003680">
    <property type="term" value="F:minor groove of adenine-thymine-rich DNA binding"/>
    <property type="evidence" value="ECO:0007669"/>
    <property type="project" value="InterPro"/>
</dbReference>
<evidence type="ECO:0000259" key="6">
    <source>
        <dbReference type="PROSITE" id="PS51742"/>
    </source>
</evidence>
<dbReference type="Proteomes" id="UP001497480">
    <property type="component" value="Unassembled WGS sequence"/>
</dbReference>
<dbReference type="InterPro" id="IPR014476">
    <property type="entry name" value="AHL15-29"/>
</dbReference>
<dbReference type="PROSITE" id="PS51742">
    <property type="entry name" value="PPC"/>
    <property type="match status" value="1"/>
</dbReference>
<proteinExistence type="predicted"/>
<keyword evidence="1" id="KW-0805">Transcription regulation</keyword>
<evidence type="ECO:0000256" key="2">
    <source>
        <dbReference type="ARBA" id="ARBA00023125"/>
    </source>
</evidence>
<dbReference type="InterPro" id="IPR005175">
    <property type="entry name" value="PPC_dom"/>
</dbReference>
<dbReference type="CDD" id="cd11378">
    <property type="entry name" value="DUF296"/>
    <property type="match status" value="1"/>
</dbReference>
<dbReference type="PANTHER" id="PTHR31100">
    <property type="entry name" value="AT-HOOK MOTIF NUCLEAR-LOCALIZED PROTEIN 15"/>
    <property type="match status" value="1"/>
</dbReference>
<dbReference type="AlphaFoldDB" id="A0AAV1WDP7"/>